<feature type="region of interest" description="Disordered" evidence="1">
    <location>
        <begin position="26"/>
        <end position="52"/>
    </location>
</feature>
<proteinExistence type="predicted"/>
<organism evidence="2 3">
    <name type="scientific">Liparis tanakae</name>
    <name type="common">Tanaka's snailfish</name>
    <dbReference type="NCBI Taxonomy" id="230148"/>
    <lineage>
        <taxon>Eukaryota</taxon>
        <taxon>Metazoa</taxon>
        <taxon>Chordata</taxon>
        <taxon>Craniata</taxon>
        <taxon>Vertebrata</taxon>
        <taxon>Euteleostomi</taxon>
        <taxon>Actinopterygii</taxon>
        <taxon>Neopterygii</taxon>
        <taxon>Teleostei</taxon>
        <taxon>Neoteleostei</taxon>
        <taxon>Acanthomorphata</taxon>
        <taxon>Eupercaria</taxon>
        <taxon>Perciformes</taxon>
        <taxon>Cottioidei</taxon>
        <taxon>Cottales</taxon>
        <taxon>Liparidae</taxon>
        <taxon>Liparis</taxon>
    </lineage>
</organism>
<dbReference type="EMBL" id="SRLO01000712">
    <property type="protein sequence ID" value="TNN48069.1"/>
    <property type="molecule type" value="Genomic_DNA"/>
</dbReference>
<dbReference type="Proteomes" id="UP000314294">
    <property type="component" value="Unassembled WGS sequence"/>
</dbReference>
<protein>
    <submittedName>
        <fullName evidence="2">Uncharacterized protein</fullName>
    </submittedName>
</protein>
<sequence>MSTSMMEETGRKSCGMPMRMCGRLRRTGNLDTAKPDVKGSEGSPGGTISSCPSMATAYTVEGEITEYGVSEQRQLASRPFGLRGVRTSMLQRSGLLVGA</sequence>
<reference evidence="2 3" key="1">
    <citation type="submission" date="2019-03" db="EMBL/GenBank/DDBJ databases">
        <title>First draft genome of Liparis tanakae, snailfish: a comprehensive survey of snailfish specific genes.</title>
        <authorList>
            <person name="Kim W."/>
            <person name="Song I."/>
            <person name="Jeong J.-H."/>
            <person name="Kim D."/>
            <person name="Kim S."/>
            <person name="Ryu S."/>
            <person name="Song J.Y."/>
            <person name="Lee S.K."/>
        </authorList>
    </citation>
    <scope>NUCLEOTIDE SEQUENCE [LARGE SCALE GENOMIC DNA]</scope>
    <source>
        <tissue evidence="2">Muscle</tissue>
    </source>
</reference>
<evidence type="ECO:0000313" key="3">
    <source>
        <dbReference type="Proteomes" id="UP000314294"/>
    </source>
</evidence>
<keyword evidence="3" id="KW-1185">Reference proteome</keyword>
<dbReference type="AlphaFoldDB" id="A0A4Z2G3G7"/>
<evidence type="ECO:0000256" key="1">
    <source>
        <dbReference type="SAM" id="MobiDB-lite"/>
    </source>
</evidence>
<comment type="caution">
    <text evidence="2">The sequence shown here is derived from an EMBL/GenBank/DDBJ whole genome shotgun (WGS) entry which is preliminary data.</text>
</comment>
<gene>
    <name evidence="2" type="ORF">EYF80_041736</name>
</gene>
<evidence type="ECO:0000313" key="2">
    <source>
        <dbReference type="EMBL" id="TNN48069.1"/>
    </source>
</evidence>
<accession>A0A4Z2G3G7</accession>
<name>A0A4Z2G3G7_9TELE</name>